<sequence length="259" mass="27866">MTPPETAPTPEVAIVTGAGDGLGRRLASELAAQGLRVAAIGRNMADLKALATETAGTVVPIRADVGDVDALRAAFDRIDADLGPVDILFNNAAVYPHRDFLDETPESFQQVMDINLGGTLNCAMLALKRMVPRGSGRIINVATFAGNDPTYMSSAYSVSKGACRILTQSMVRDLGDRFHDIIINDWVPGALKTKMGLPDGTDPALAARWGVALALWHDQSLNGVTFDRDCEQLPVLSFKRRLFNKLTGRTPIPRQIPSL</sequence>
<reference evidence="4 5" key="1">
    <citation type="submission" date="2017-01" db="EMBL/GenBank/DDBJ databases">
        <title>Complete genome of Tateyamaria omphalii DOK1-4 isolated from seawater in Dokdo.</title>
        <authorList>
            <person name="Kim J.H."/>
            <person name="Chi W.-J."/>
        </authorList>
    </citation>
    <scope>NUCLEOTIDE SEQUENCE [LARGE SCALE GENOMIC DNA]</scope>
    <source>
        <strain evidence="4 5">DOK1-4</strain>
        <plasmid evidence="4 5">pDOK1-4-6</plasmid>
    </source>
</reference>
<gene>
    <name evidence="4" type="ORF">BWR18_21085</name>
</gene>
<dbReference type="SUPFAM" id="SSF51735">
    <property type="entry name" value="NAD(P)-binding Rossmann-fold domains"/>
    <property type="match status" value="1"/>
</dbReference>
<comment type="similarity">
    <text evidence="1 3">Belongs to the short-chain dehydrogenases/reductases (SDR) family.</text>
</comment>
<evidence type="ECO:0000313" key="5">
    <source>
        <dbReference type="Proteomes" id="UP000186336"/>
    </source>
</evidence>
<dbReference type="InterPro" id="IPR036291">
    <property type="entry name" value="NAD(P)-bd_dom_sf"/>
</dbReference>
<name>A0A1P8N2D9_9RHOB</name>
<dbReference type="PRINTS" id="PR00080">
    <property type="entry name" value="SDRFAMILY"/>
</dbReference>
<dbReference type="GO" id="GO:0006633">
    <property type="term" value="P:fatty acid biosynthetic process"/>
    <property type="evidence" value="ECO:0007669"/>
    <property type="project" value="TreeGrafter"/>
</dbReference>
<evidence type="ECO:0000256" key="2">
    <source>
        <dbReference type="ARBA" id="ARBA00023002"/>
    </source>
</evidence>
<dbReference type="AlphaFoldDB" id="A0A1P8N2D9"/>
<dbReference type="EMBL" id="CP019318">
    <property type="protein sequence ID" value="APX14349.1"/>
    <property type="molecule type" value="Genomic_DNA"/>
</dbReference>
<geneLocation type="plasmid" evidence="4 5">
    <name>pDOK1-4-6</name>
</geneLocation>
<dbReference type="Gene3D" id="3.40.50.720">
    <property type="entry name" value="NAD(P)-binding Rossmann-like Domain"/>
    <property type="match status" value="1"/>
</dbReference>
<dbReference type="KEGG" id="tom:BWR18_21085"/>
<dbReference type="PRINTS" id="PR00081">
    <property type="entry name" value="GDHRDH"/>
</dbReference>
<dbReference type="GO" id="GO:0016616">
    <property type="term" value="F:oxidoreductase activity, acting on the CH-OH group of donors, NAD or NADP as acceptor"/>
    <property type="evidence" value="ECO:0007669"/>
    <property type="project" value="TreeGrafter"/>
</dbReference>
<keyword evidence="5" id="KW-1185">Reference proteome</keyword>
<dbReference type="Pfam" id="PF00106">
    <property type="entry name" value="adh_short"/>
    <property type="match status" value="1"/>
</dbReference>
<dbReference type="Proteomes" id="UP000186336">
    <property type="component" value="Plasmid pDOK1-4-6"/>
</dbReference>
<proteinExistence type="inferred from homology"/>
<keyword evidence="4" id="KW-0614">Plasmid</keyword>
<dbReference type="CDD" id="cd05233">
    <property type="entry name" value="SDR_c"/>
    <property type="match status" value="1"/>
</dbReference>
<dbReference type="GO" id="GO:0048038">
    <property type="term" value="F:quinone binding"/>
    <property type="evidence" value="ECO:0007669"/>
    <property type="project" value="TreeGrafter"/>
</dbReference>
<protein>
    <submittedName>
        <fullName evidence="4">Oxidoreductase</fullName>
    </submittedName>
</protein>
<dbReference type="PANTHER" id="PTHR42760:SF133">
    <property type="entry name" value="3-OXOACYL-[ACYL-CARRIER-PROTEIN] REDUCTASE"/>
    <property type="match status" value="1"/>
</dbReference>
<evidence type="ECO:0000256" key="3">
    <source>
        <dbReference type="RuleBase" id="RU000363"/>
    </source>
</evidence>
<organism evidence="4 5">
    <name type="scientific">Tateyamaria omphalii</name>
    <dbReference type="NCBI Taxonomy" id="299262"/>
    <lineage>
        <taxon>Bacteria</taxon>
        <taxon>Pseudomonadati</taxon>
        <taxon>Pseudomonadota</taxon>
        <taxon>Alphaproteobacteria</taxon>
        <taxon>Rhodobacterales</taxon>
        <taxon>Roseobacteraceae</taxon>
        <taxon>Tateyamaria</taxon>
    </lineage>
</organism>
<dbReference type="PANTHER" id="PTHR42760">
    <property type="entry name" value="SHORT-CHAIN DEHYDROGENASES/REDUCTASES FAMILY MEMBER"/>
    <property type="match status" value="1"/>
</dbReference>
<evidence type="ECO:0000256" key="1">
    <source>
        <dbReference type="ARBA" id="ARBA00006484"/>
    </source>
</evidence>
<keyword evidence="2" id="KW-0560">Oxidoreductase</keyword>
<dbReference type="InterPro" id="IPR002347">
    <property type="entry name" value="SDR_fam"/>
</dbReference>
<evidence type="ECO:0000313" key="4">
    <source>
        <dbReference type="EMBL" id="APX14349.1"/>
    </source>
</evidence>
<accession>A0A1P8N2D9</accession>